<dbReference type="InterPro" id="IPR019151">
    <property type="entry name" value="Proteasome_assmbl_chaperone_2"/>
</dbReference>
<dbReference type="Gene3D" id="3.80.10.10">
    <property type="entry name" value="Ribonuclease Inhibitor"/>
    <property type="match status" value="1"/>
</dbReference>
<proteinExistence type="inferred from homology"/>
<dbReference type="PANTHER" id="PTHR12970">
    <property type="entry name" value="PROTEASOME ASSEMBLY CHAPERONE 2"/>
    <property type="match status" value="1"/>
</dbReference>
<dbReference type="PANTHER" id="PTHR12970:SF1">
    <property type="entry name" value="PROTEASOME ASSEMBLY CHAPERONE 2"/>
    <property type="match status" value="1"/>
</dbReference>
<dbReference type="InterPro" id="IPR032675">
    <property type="entry name" value="LRR_dom_sf"/>
</dbReference>
<dbReference type="Gene3D" id="3.40.50.10900">
    <property type="entry name" value="PAC-like subunit"/>
    <property type="match status" value="1"/>
</dbReference>
<reference evidence="4" key="2">
    <citation type="journal article" date="2022" name="Hortic Res">
        <title>The genome of Dioscorea zingiberensis sheds light on the biosynthesis, origin and evolution of the medicinally important diosgenin saponins.</title>
        <authorList>
            <person name="Li Y."/>
            <person name="Tan C."/>
            <person name="Li Z."/>
            <person name="Guo J."/>
            <person name="Li S."/>
            <person name="Chen X."/>
            <person name="Wang C."/>
            <person name="Dai X."/>
            <person name="Yang H."/>
            <person name="Song W."/>
            <person name="Hou L."/>
            <person name="Xu J."/>
            <person name="Tong Z."/>
            <person name="Xu A."/>
            <person name="Yuan X."/>
            <person name="Wang W."/>
            <person name="Yang Q."/>
            <person name="Chen L."/>
            <person name="Sun Z."/>
            <person name="Wang K."/>
            <person name="Pan B."/>
            <person name="Chen J."/>
            <person name="Bao Y."/>
            <person name="Liu F."/>
            <person name="Qi X."/>
            <person name="Gang D.R."/>
            <person name="Wen J."/>
            <person name="Li J."/>
        </authorList>
    </citation>
    <scope>NUCLEOTIDE SEQUENCE</scope>
    <source>
        <strain evidence="4">Dzin_1.0</strain>
    </source>
</reference>
<dbReference type="InterPro" id="IPR016562">
    <property type="entry name" value="Proteasome_assmbl_chp_2_euk"/>
</dbReference>
<evidence type="ECO:0000256" key="2">
    <source>
        <dbReference type="ARBA" id="ARBA00023186"/>
    </source>
</evidence>
<dbReference type="Pfam" id="PF09754">
    <property type="entry name" value="PAC2"/>
    <property type="match status" value="1"/>
</dbReference>
<keyword evidence="2" id="KW-0143">Chaperone</keyword>
<dbReference type="Proteomes" id="UP001085076">
    <property type="component" value="Miscellaneous, Linkage group lg09"/>
</dbReference>
<sequence>MHLTSLKILQIEECEQLVSVGGLHVLLSSLRFLTVLECPGLFTDLTAAADVATDPNVDALSPPDHGLSLLACLGVDNFSLLPVLLSRKGLDSLTTIALVRSSQNTAFTREQEEWFQHLPSLRFLIFYECERLPSLPSNLTTLTCLKQLHIRDCPQWSQTPLASGQETSKCCTKLAIDPLISFIGARRVSYLDGPSVLPCVGNDAYGPVPEGDLALPLEAYASPSHAITLIQQRSPVVKGMMVEFAKNLAHFISISGKKHVIVLSSLSSGRKKIIDPFGSIIHQMLMLMGLMVTVKSSVGKDLMSMTIVKDGWVHLKYLAEGNPVDEEMLSYEDELFDEDYYPFLPDKAIDLVDEAGFFRSCKHKTCSGPYQQT</sequence>
<gene>
    <name evidence="4" type="ORF">J5N97_027664</name>
</gene>
<dbReference type="OrthoDB" id="695275at2759"/>
<reference evidence="4" key="1">
    <citation type="submission" date="2021-03" db="EMBL/GenBank/DDBJ databases">
        <authorList>
            <person name="Li Z."/>
            <person name="Yang C."/>
        </authorList>
    </citation>
    <scope>NUCLEOTIDE SEQUENCE</scope>
    <source>
        <strain evidence="4">Dzin_1.0</strain>
        <tissue evidence="4">Leaf</tissue>
    </source>
</reference>
<name>A0A9D5BX05_9LILI</name>
<dbReference type="EMBL" id="JAGGNH010000009">
    <property type="protein sequence ID" value="KAJ0962542.1"/>
    <property type="molecule type" value="Genomic_DNA"/>
</dbReference>
<dbReference type="SUPFAM" id="SSF52047">
    <property type="entry name" value="RNI-like"/>
    <property type="match status" value="1"/>
</dbReference>
<dbReference type="GO" id="GO:0005829">
    <property type="term" value="C:cytosol"/>
    <property type="evidence" value="ECO:0007669"/>
    <property type="project" value="TreeGrafter"/>
</dbReference>
<comment type="similarity">
    <text evidence="3">Belongs to the PSMG2 family.</text>
</comment>
<evidence type="ECO:0000313" key="4">
    <source>
        <dbReference type="EMBL" id="KAJ0962542.1"/>
    </source>
</evidence>
<accession>A0A9D5BX05</accession>
<keyword evidence="5" id="KW-1185">Reference proteome</keyword>
<protein>
    <recommendedName>
        <fullName evidence="1">Proteasome assembly chaperone 2</fullName>
    </recommendedName>
</protein>
<comment type="caution">
    <text evidence="4">The sequence shown here is derived from an EMBL/GenBank/DDBJ whole genome shotgun (WGS) entry which is preliminary data.</text>
</comment>
<dbReference type="GO" id="GO:0005634">
    <property type="term" value="C:nucleus"/>
    <property type="evidence" value="ECO:0007669"/>
    <property type="project" value="TreeGrafter"/>
</dbReference>
<dbReference type="AlphaFoldDB" id="A0A9D5BX05"/>
<dbReference type="InterPro" id="IPR038389">
    <property type="entry name" value="PSMG2_sf"/>
</dbReference>
<evidence type="ECO:0000256" key="1">
    <source>
        <dbReference type="ARBA" id="ARBA00019186"/>
    </source>
</evidence>
<evidence type="ECO:0000256" key="3">
    <source>
        <dbReference type="ARBA" id="ARBA00025745"/>
    </source>
</evidence>
<organism evidence="4 5">
    <name type="scientific">Dioscorea zingiberensis</name>
    <dbReference type="NCBI Taxonomy" id="325984"/>
    <lineage>
        <taxon>Eukaryota</taxon>
        <taxon>Viridiplantae</taxon>
        <taxon>Streptophyta</taxon>
        <taxon>Embryophyta</taxon>
        <taxon>Tracheophyta</taxon>
        <taxon>Spermatophyta</taxon>
        <taxon>Magnoliopsida</taxon>
        <taxon>Liliopsida</taxon>
        <taxon>Dioscoreales</taxon>
        <taxon>Dioscoreaceae</taxon>
        <taxon>Dioscorea</taxon>
    </lineage>
</organism>
<dbReference type="GO" id="GO:0043248">
    <property type="term" value="P:proteasome assembly"/>
    <property type="evidence" value="ECO:0007669"/>
    <property type="project" value="TreeGrafter"/>
</dbReference>
<evidence type="ECO:0000313" key="5">
    <source>
        <dbReference type="Proteomes" id="UP001085076"/>
    </source>
</evidence>